<dbReference type="Proteomes" id="UP000270626">
    <property type="component" value="Unassembled WGS sequence"/>
</dbReference>
<keyword evidence="3" id="KW-1185">Reference proteome</keyword>
<evidence type="ECO:0000313" key="3">
    <source>
        <dbReference type="Proteomes" id="UP000270626"/>
    </source>
</evidence>
<evidence type="ECO:0000256" key="1">
    <source>
        <dbReference type="SAM" id="SignalP"/>
    </source>
</evidence>
<dbReference type="RefSeq" id="WP_121457120.1">
    <property type="nucleotide sequence ID" value="NZ_RBXP01000011.1"/>
</dbReference>
<keyword evidence="1" id="KW-0732">Signal</keyword>
<accession>A0A495WL44</accession>
<dbReference type="OrthoDB" id="5523793at2"/>
<dbReference type="EMBL" id="RBXP01000011">
    <property type="protein sequence ID" value="RKT60608.1"/>
    <property type="molecule type" value="Genomic_DNA"/>
</dbReference>
<name>A0A495WL44_9RHOO</name>
<evidence type="ECO:0000313" key="2">
    <source>
        <dbReference type="EMBL" id="RKT60608.1"/>
    </source>
</evidence>
<organism evidence="2 3">
    <name type="scientific">Azonexus fungiphilus</name>
    <dbReference type="NCBI Taxonomy" id="146940"/>
    <lineage>
        <taxon>Bacteria</taxon>
        <taxon>Pseudomonadati</taxon>
        <taxon>Pseudomonadota</taxon>
        <taxon>Betaproteobacteria</taxon>
        <taxon>Rhodocyclales</taxon>
        <taxon>Azonexaceae</taxon>
        <taxon>Azonexus</taxon>
    </lineage>
</organism>
<feature type="signal peptide" evidence="1">
    <location>
        <begin position="1"/>
        <end position="20"/>
    </location>
</feature>
<dbReference type="AlphaFoldDB" id="A0A495WL44"/>
<proteinExistence type="predicted"/>
<comment type="caution">
    <text evidence="2">The sequence shown here is derived from an EMBL/GenBank/DDBJ whole genome shotgun (WGS) entry which is preliminary data.</text>
</comment>
<sequence length="255" mass="28054">MFRKFRILILLLVLASVALAAWRAETRLVAWERTVHVALYPIAADDSPATAAYLSTLDNESFGEIAEWIDQQIGGYGKTVLQPVVIRVARPLRELPPPAPQGGSALDNMLWSLKLRWWAGEHDAIAGPAPQVRLFVLYHDPERIGQVPHSVGLSKGQLGVIHAYASRRQHRQNAVVIAHELLHTFGATDKYDPRSLQPVFPAGYAEPQRNPLLPQRLAEIMGGRIPVDGERSEIPASLRQAVIGTATAGEIGLLR</sequence>
<reference evidence="2 3" key="1">
    <citation type="submission" date="2018-10" db="EMBL/GenBank/DDBJ databases">
        <title>Genomic Encyclopedia of Type Strains, Phase IV (KMG-IV): sequencing the most valuable type-strain genomes for metagenomic binning, comparative biology and taxonomic classification.</title>
        <authorList>
            <person name="Goeker M."/>
        </authorList>
    </citation>
    <scope>NUCLEOTIDE SEQUENCE [LARGE SCALE GENOMIC DNA]</scope>
    <source>
        <strain evidence="2 3">DSM 23841</strain>
    </source>
</reference>
<gene>
    <name evidence="2" type="ORF">DFR40_0747</name>
</gene>
<feature type="chain" id="PRO_5019791540" evidence="1">
    <location>
        <begin position="21"/>
        <end position="255"/>
    </location>
</feature>
<protein>
    <submittedName>
        <fullName evidence="2">Uncharacterized protein</fullName>
    </submittedName>
</protein>